<keyword evidence="2" id="KW-0378">Hydrolase</keyword>
<dbReference type="Pfam" id="PF02230">
    <property type="entry name" value="Abhydrolase_2"/>
    <property type="match status" value="1"/>
</dbReference>
<sequence>MTLHYQFIDGDRTLAPLLLLHGNGGTERDLLPIGQFIAPDAPRLAIRGREIEQGETRYFRHLPDGTIDFANLDTETTWLLNTAAALTRKYQLFASRMIVAGYSNGGNLAIRAMMTQPLPYRTALLFHGKPLGPLDQPKLRPHTLVWASYGTHDPIVSQAEFATLQAQIQTAGGGLTTFTHDEQHNLNFSELQAAKHWLAQSGRLKEESL</sequence>
<dbReference type="Gene3D" id="3.40.50.1820">
    <property type="entry name" value="alpha/beta hydrolase"/>
    <property type="match status" value="1"/>
</dbReference>
<dbReference type="Proteomes" id="UP001597212">
    <property type="component" value="Unassembled WGS sequence"/>
</dbReference>
<protein>
    <submittedName>
        <fullName evidence="2">Alpha/beta hydrolase</fullName>
    </submittedName>
</protein>
<dbReference type="EMBL" id="JBHTOK010000077">
    <property type="protein sequence ID" value="MFD1441928.1"/>
    <property type="molecule type" value="Genomic_DNA"/>
</dbReference>
<comment type="caution">
    <text evidence="2">The sequence shown here is derived from an EMBL/GenBank/DDBJ whole genome shotgun (WGS) entry which is preliminary data.</text>
</comment>
<organism evidence="2 3">
    <name type="scientific">Lacticaseibacillus hegangensis</name>
    <dbReference type="NCBI Taxonomy" id="2486010"/>
    <lineage>
        <taxon>Bacteria</taxon>
        <taxon>Bacillati</taxon>
        <taxon>Bacillota</taxon>
        <taxon>Bacilli</taxon>
        <taxon>Lactobacillales</taxon>
        <taxon>Lactobacillaceae</taxon>
        <taxon>Lacticaseibacillus</taxon>
    </lineage>
</organism>
<dbReference type="SUPFAM" id="SSF53474">
    <property type="entry name" value="alpha/beta-Hydrolases"/>
    <property type="match status" value="1"/>
</dbReference>
<feature type="domain" description="Phospholipase/carboxylesterase/thioesterase" evidence="1">
    <location>
        <begin position="91"/>
        <end position="199"/>
    </location>
</feature>
<evidence type="ECO:0000313" key="2">
    <source>
        <dbReference type="EMBL" id="MFD1441928.1"/>
    </source>
</evidence>
<proteinExistence type="predicted"/>
<evidence type="ECO:0000259" key="1">
    <source>
        <dbReference type="Pfam" id="PF02230"/>
    </source>
</evidence>
<dbReference type="GO" id="GO:0016787">
    <property type="term" value="F:hydrolase activity"/>
    <property type="evidence" value="ECO:0007669"/>
    <property type="project" value="UniProtKB-KW"/>
</dbReference>
<name>A0ABW4D1D7_9LACO</name>
<dbReference type="InterPro" id="IPR003140">
    <property type="entry name" value="PLipase/COase/thioEstase"/>
</dbReference>
<keyword evidence="3" id="KW-1185">Reference proteome</keyword>
<gene>
    <name evidence="2" type="ORF">ACFQ5K_11125</name>
</gene>
<reference evidence="3" key="1">
    <citation type="journal article" date="2019" name="Int. J. Syst. Evol. Microbiol.">
        <title>The Global Catalogue of Microorganisms (GCM) 10K type strain sequencing project: providing services to taxonomists for standard genome sequencing and annotation.</title>
        <authorList>
            <consortium name="The Broad Institute Genomics Platform"/>
            <consortium name="The Broad Institute Genome Sequencing Center for Infectious Disease"/>
            <person name="Wu L."/>
            <person name="Ma J."/>
        </authorList>
    </citation>
    <scope>NUCLEOTIDE SEQUENCE [LARGE SCALE GENOMIC DNA]</scope>
    <source>
        <strain evidence="3">CCM 8912</strain>
    </source>
</reference>
<dbReference type="InterPro" id="IPR029058">
    <property type="entry name" value="AB_hydrolase_fold"/>
</dbReference>
<evidence type="ECO:0000313" key="3">
    <source>
        <dbReference type="Proteomes" id="UP001597212"/>
    </source>
</evidence>
<dbReference type="RefSeq" id="WP_125755412.1">
    <property type="nucleotide sequence ID" value="NZ_JBHTOK010000077.1"/>
</dbReference>
<accession>A0ABW4D1D7</accession>